<evidence type="ECO:0000313" key="3">
    <source>
        <dbReference type="Proteomes" id="UP000003560"/>
    </source>
</evidence>
<keyword evidence="1" id="KW-1133">Transmembrane helix</keyword>
<reference evidence="2 3" key="1">
    <citation type="submission" date="2008-10" db="EMBL/GenBank/DDBJ databases">
        <title>Draft genome sequence of Collinsella stercoris (DSM 13279).</title>
        <authorList>
            <person name="Sudarsanam P."/>
            <person name="Ley R."/>
            <person name="Guruge J."/>
            <person name="Turnbaugh P.J."/>
            <person name="Mahowald M."/>
            <person name="Liep D."/>
            <person name="Gordon J."/>
        </authorList>
    </citation>
    <scope>NUCLEOTIDE SEQUENCE [LARGE SCALE GENOMIC DNA]</scope>
    <source>
        <strain evidence="2 3">DSM 13279</strain>
    </source>
</reference>
<proteinExistence type="predicted"/>
<keyword evidence="1" id="KW-0812">Transmembrane</keyword>
<dbReference type="Proteomes" id="UP000003560">
    <property type="component" value="Unassembled WGS sequence"/>
</dbReference>
<dbReference type="HOGENOM" id="CLU_213727_0_0_11"/>
<evidence type="ECO:0000313" key="2">
    <source>
        <dbReference type="EMBL" id="EEA89801.1"/>
    </source>
</evidence>
<accession>B6GD21</accession>
<reference evidence="2 3" key="2">
    <citation type="submission" date="2008-10" db="EMBL/GenBank/DDBJ databases">
        <authorList>
            <person name="Fulton L."/>
            <person name="Clifton S."/>
            <person name="Fulton B."/>
            <person name="Xu J."/>
            <person name="Minx P."/>
            <person name="Pepin K.H."/>
            <person name="Johnson M."/>
            <person name="Thiruvilangam P."/>
            <person name="Bhonagiri V."/>
            <person name="Nash W.E."/>
            <person name="Mardis E.R."/>
            <person name="Wilson R.K."/>
        </authorList>
    </citation>
    <scope>NUCLEOTIDE SEQUENCE [LARGE SCALE GENOMIC DNA]</scope>
    <source>
        <strain evidence="2 3">DSM 13279</strain>
    </source>
</reference>
<name>B6GD21_9ACTN</name>
<gene>
    <name evidence="2" type="ORF">COLSTE_01999</name>
</gene>
<dbReference type="EMBL" id="ABXJ01000118">
    <property type="protein sequence ID" value="EEA89801.1"/>
    <property type="molecule type" value="Genomic_DNA"/>
</dbReference>
<keyword evidence="3" id="KW-1185">Reference proteome</keyword>
<organism evidence="2 3">
    <name type="scientific">Collinsella stercoris DSM 13279</name>
    <dbReference type="NCBI Taxonomy" id="445975"/>
    <lineage>
        <taxon>Bacteria</taxon>
        <taxon>Bacillati</taxon>
        <taxon>Actinomycetota</taxon>
        <taxon>Coriobacteriia</taxon>
        <taxon>Coriobacteriales</taxon>
        <taxon>Coriobacteriaceae</taxon>
        <taxon>Collinsella</taxon>
    </lineage>
</organism>
<comment type="caution">
    <text evidence="2">The sequence shown here is derived from an EMBL/GenBank/DDBJ whole genome shotgun (WGS) entry which is preliminary data.</text>
</comment>
<protein>
    <submittedName>
        <fullName evidence="2">Uncharacterized protein</fullName>
    </submittedName>
</protein>
<evidence type="ECO:0000256" key="1">
    <source>
        <dbReference type="SAM" id="Phobius"/>
    </source>
</evidence>
<dbReference type="AlphaFoldDB" id="B6GD21"/>
<sequence>MPSKSLQGVRRVPMAKITALLLAAAVLVLSIALLYLAVF</sequence>
<keyword evidence="1" id="KW-0472">Membrane</keyword>
<feature type="transmembrane region" description="Helical" evidence="1">
    <location>
        <begin position="20"/>
        <end position="38"/>
    </location>
</feature>